<comment type="similarity">
    <text evidence="2 6">Belongs to the GDT1 family.</text>
</comment>
<evidence type="ECO:0000313" key="7">
    <source>
        <dbReference type="EMBL" id="HEA87342.1"/>
    </source>
</evidence>
<dbReference type="Pfam" id="PF01169">
    <property type="entry name" value="GDT1"/>
    <property type="match status" value="1"/>
</dbReference>
<protein>
    <recommendedName>
        <fullName evidence="6">GDT1 family protein</fullName>
    </recommendedName>
</protein>
<comment type="caution">
    <text evidence="6">Lacks conserved residue(s) required for the propagation of feature annotation.</text>
</comment>
<dbReference type="InterPro" id="IPR001727">
    <property type="entry name" value="GDT1-like"/>
</dbReference>
<comment type="subcellular location">
    <subcellularLocation>
        <location evidence="1 6">Membrane</location>
        <topology evidence="1 6">Multi-pass membrane protein</topology>
    </subcellularLocation>
</comment>
<proteinExistence type="inferred from homology"/>
<evidence type="ECO:0000256" key="4">
    <source>
        <dbReference type="ARBA" id="ARBA00022989"/>
    </source>
</evidence>
<feature type="transmembrane region" description="Helical" evidence="6">
    <location>
        <begin position="35"/>
        <end position="57"/>
    </location>
</feature>
<evidence type="ECO:0000256" key="2">
    <source>
        <dbReference type="ARBA" id="ARBA00009190"/>
    </source>
</evidence>
<dbReference type="GO" id="GO:0016020">
    <property type="term" value="C:membrane"/>
    <property type="evidence" value="ECO:0007669"/>
    <property type="project" value="UniProtKB-SubCell"/>
</dbReference>
<keyword evidence="3 6" id="KW-0812">Transmembrane</keyword>
<evidence type="ECO:0000313" key="8">
    <source>
        <dbReference type="EMBL" id="HFJ54297.1"/>
    </source>
</evidence>
<dbReference type="AlphaFoldDB" id="A0A7C1RYU0"/>
<evidence type="ECO:0000256" key="3">
    <source>
        <dbReference type="ARBA" id="ARBA00022692"/>
    </source>
</evidence>
<evidence type="ECO:0000256" key="6">
    <source>
        <dbReference type="RuleBase" id="RU365102"/>
    </source>
</evidence>
<feature type="transmembrane region" description="Helical" evidence="6">
    <location>
        <begin position="69"/>
        <end position="90"/>
    </location>
</feature>
<keyword evidence="4 6" id="KW-1133">Transmembrane helix</keyword>
<evidence type="ECO:0000256" key="5">
    <source>
        <dbReference type="ARBA" id="ARBA00023136"/>
    </source>
</evidence>
<organism evidence="7">
    <name type="scientific">candidate division WOR-3 bacterium</name>
    <dbReference type="NCBI Taxonomy" id="2052148"/>
    <lineage>
        <taxon>Bacteria</taxon>
        <taxon>Bacteria division WOR-3</taxon>
    </lineage>
</organism>
<dbReference type="PANTHER" id="PTHR12608:SF1">
    <property type="entry name" value="TRANSMEMBRANE PROTEIN 165"/>
    <property type="match status" value="1"/>
</dbReference>
<accession>A0A7C1RYU0</accession>
<dbReference type="EMBL" id="DSTU01000008">
    <property type="protein sequence ID" value="HFJ54297.1"/>
    <property type="molecule type" value="Genomic_DNA"/>
</dbReference>
<dbReference type="PANTHER" id="PTHR12608">
    <property type="entry name" value="TRANSMEMBRANE PROTEIN HTP-1 RELATED"/>
    <property type="match status" value="1"/>
</dbReference>
<gene>
    <name evidence="7" type="ORF">ENP94_04935</name>
    <name evidence="8" type="ORF">ENS16_06370</name>
</gene>
<keyword evidence="5 6" id="KW-0472">Membrane</keyword>
<comment type="caution">
    <text evidence="7">The sequence shown here is derived from an EMBL/GenBank/DDBJ whole genome shotgun (WGS) entry which is preliminary data.</text>
</comment>
<evidence type="ECO:0000256" key="1">
    <source>
        <dbReference type="ARBA" id="ARBA00004141"/>
    </source>
</evidence>
<sequence>MDWKCFSVTFITIFLAELGDKTQLATFSFASGFRSFWPVFLGSVLALTVSSFLAAILGANLTKVVPTKWVNLVAGAIFVIIGMIMVLRSVRA</sequence>
<dbReference type="GO" id="GO:0046873">
    <property type="term" value="F:metal ion transmembrane transporter activity"/>
    <property type="evidence" value="ECO:0007669"/>
    <property type="project" value="InterPro"/>
</dbReference>
<dbReference type="EMBL" id="DSLG01000005">
    <property type="protein sequence ID" value="HEA87342.1"/>
    <property type="molecule type" value="Genomic_DNA"/>
</dbReference>
<reference evidence="7" key="1">
    <citation type="journal article" date="2020" name="mSystems">
        <title>Genome- and Community-Level Interaction Insights into Carbon Utilization and Element Cycling Functions of Hydrothermarchaeota in Hydrothermal Sediment.</title>
        <authorList>
            <person name="Zhou Z."/>
            <person name="Liu Y."/>
            <person name="Xu W."/>
            <person name="Pan J."/>
            <person name="Luo Z.H."/>
            <person name="Li M."/>
        </authorList>
    </citation>
    <scope>NUCLEOTIDE SEQUENCE [LARGE SCALE GENOMIC DNA]</scope>
    <source>
        <strain evidence="7">SpSt-265</strain>
        <strain evidence="8">SpSt-465</strain>
    </source>
</reference>
<name>A0A7C1RYU0_UNCW3</name>